<dbReference type="InterPro" id="IPR000847">
    <property type="entry name" value="LysR_HTH_N"/>
</dbReference>
<protein>
    <submittedName>
        <fullName evidence="6">LysR family transcriptional regulator</fullName>
    </submittedName>
</protein>
<keyword evidence="2" id="KW-0805">Transcription regulation</keyword>
<gene>
    <name evidence="6" type="ORF">DOO78_14005</name>
</gene>
<dbReference type="InterPro" id="IPR036390">
    <property type="entry name" value="WH_DNA-bd_sf"/>
</dbReference>
<dbReference type="GO" id="GO:0043565">
    <property type="term" value="F:sequence-specific DNA binding"/>
    <property type="evidence" value="ECO:0007669"/>
    <property type="project" value="TreeGrafter"/>
</dbReference>
<evidence type="ECO:0000259" key="5">
    <source>
        <dbReference type="PROSITE" id="PS50931"/>
    </source>
</evidence>
<dbReference type="SUPFAM" id="SSF53850">
    <property type="entry name" value="Periplasmic binding protein-like II"/>
    <property type="match status" value="1"/>
</dbReference>
<evidence type="ECO:0000256" key="1">
    <source>
        <dbReference type="ARBA" id="ARBA00009437"/>
    </source>
</evidence>
<dbReference type="EMBL" id="QLIX01000009">
    <property type="protein sequence ID" value="RAI58457.1"/>
    <property type="molecule type" value="Genomic_DNA"/>
</dbReference>
<dbReference type="InterPro" id="IPR058163">
    <property type="entry name" value="LysR-type_TF_proteobact-type"/>
</dbReference>
<name>A0A327M7J8_9PROT</name>
<dbReference type="FunFam" id="1.10.10.10:FF:000001">
    <property type="entry name" value="LysR family transcriptional regulator"/>
    <property type="match status" value="1"/>
</dbReference>
<dbReference type="SUPFAM" id="SSF46785">
    <property type="entry name" value="Winged helix' DNA-binding domain"/>
    <property type="match status" value="1"/>
</dbReference>
<dbReference type="GO" id="GO:0006351">
    <property type="term" value="P:DNA-templated transcription"/>
    <property type="evidence" value="ECO:0007669"/>
    <property type="project" value="TreeGrafter"/>
</dbReference>
<proteinExistence type="inferred from homology"/>
<dbReference type="Pfam" id="PF03466">
    <property type="entry name" value="LysR_substrate"/>
    <property type="match status" value="1"/>
</dbReference>
<evidence type="ECO:0000313" key="7">
    <source>
        <dbReference type="Proteomes" id="UP000249065"/>
    </source>
</evidence>
<dbReference type="InterPro" id="IPR036388">
    <property type="entry name" value="WH-like_DNA-bd_sf"/>
</dbReference>
<feature type="domain" description="HTH lysR-type" evidence="5">
    <location>
        <begin position="1"/>
        <end position="59"/>
    </location>
</feature>
<dbReference type="RefSeq" id="WP_111470451.1">
    <property type="nucleotide sequence ID" value="NZ_QLIX01000009.1"/>
</dbReference>
<evidence type="ECO:0000256" key="4">
    <source>
        <dbReference type="ARBA" id="ARBA00023163"/>
    </source>
</evidence>
<dbReference type="Gene3D" id="3.40.190.290">
    <property type="match status" value="1"/>
</dbReference>
<dbReference type="OrthoDB" id="196624at2"/>
<evidence type="ECO:0000313" key="6">
    <source>
        <dbReference type="EMBL" id="RAI58457.1"/>
    </source>
</evidence>
<dbReference type="GO" id="GO:0003700">
    <property type="term" value="F:DNA-binding transcription factor activity"/>
    <property type="evidence" value="ECO:0007669"/>
    <property type="project" value="InterPro"/>
</dbReference>
<keyword evidence="4" id="KW-0804">Transcription</keyword>
<evidence type="ECO:0000256" key="2">
    <source>
        <dbReference type="ARBA" id="ARBA00023015"/>
    </source>
</evidence>
<reference evidence="7" key="1">
    <citation type="submission" date="2018-06" db="EMBL/GenBank/DDBJ databases">
        <authorList>
            <person name="Khan S.A."/>
        </authorList>
    </citation>
    <scope>NUCLEOTIDE SEQUENCE [LARGE SCALE GENOMIC DNA]</scope>
    <source>
        <strain evidence="7">DB-1506</strain>
    </source>
</reference>
<comment type="caution">
    <text evidence="6">The sequence shown here is derived from an EMBL/GenBank/DDBJ whole genome shotgun (WGS) entry which is preliminary data.</text>
</comment>
<dbReference type="InterPro" id="IPR005119">
    <property type="entry name" value="LysR_subst-bd"/>
</dbReference>
<dbReference type="PROSITE" id="PS50931">
    <property type="entry name" value="HTH_LYSR"/>
    <property type="match status" value="1"/>
</dbReference>
<evidence type="ECO:0000256" key="3">
    <source>
        <dbReference type="ARBA" id="ARBA00023125"/>
    </source>
</evidence>
<keyword evidence="7" id="KW-1185">Reference proteome</keyword>
<keyword evidence="3" id="KW-0238">DNA-binding</keyword>
<dbReference type="PANTHER" id="PTHR30537">
    <property type="entry name" value="HTH-TYPE TRANSCRIPTIONAL REGULATOR"/>
    <property type="match status" value="1"/>
</dbReference>
<dbReference type="PANTHER" id="PTHR30537:SF5">
    <property type="entry name" value="HTH-TYPE TRANSCRIPTIONAL ACTIVATOR TTDR-RELATED"/>
    <property type="match status" value="1"/>
</dbReference>
<organism evidence="6 7">
    <name type="scientific">Roseicella frigidaeris</name>
    <dbReference type="NCBI Taxonomy" id="2230885"/>
    <lineage>
        <taxon>Bacteria</taxon>
        <taxon>Pseudomonadati</taxon>
        <taxon>Pseudomonadota</taxon>
        <taxon>Alphaproteobacteria</taxon>
        <taxon>Acetobacterales</taxon>
        <taxon>Roseomonadaceae</taxon>
        <taxon>Roseicella</taxon>
    </lineage>
</organism>
<dbReference type="Gene3D" id="1.10.10.10">
    <property type="entry name" value="Winged helix-like DNA-binding domain superfamily/Winged helix DNA-binding domain"/>
    <property type="match status" value="1"/>
</dbReference>
<dbReference type="Proteomes" id="UP000249065">
    <property type="component" value="Unassembled WGS sequence"/>
</dbReference>
<dbReference type="AlphaFoldDB" id="A0A327M7J8"/>
<comment type="similarity">
    <text evidence="1">Belongs to the LysR transcriptional regulatory family.</text>
</comment>
<sequence length="303" mass="32377">MDRLEELRLFLAAIEAGSLAAAGRRHGHSPPAMSRMLAGLEERLGVRLLERSTRRLAPTEAGRQLADRARRLLADYAEAVSAAAGEAAAPRGRLRLTAPLVFGRLHVAPVVTAFLGEQPAVTAALQLSDRTLDLLEEGIDVALRIGALTEGGLMARRVGSVRRLVVASPDYLARRGVPARPEDLAAHDVILFHSRATPAEWRFRGQGGEAVTLRLPGRFAVNEARAAVAAAVAGHGILSALSYQMEAELASGALVRLLRAVEPPVLPVSLVFPSARLLPARVRAFLDFAAPRLAALPVLRSER</sequence>
<dbReference type="Pfam" id="PF00126">
    <property type="entry name" value="HTH_1"/>
    <property type="match status" value="1"/>
</dbReference>
<accession>A0A327M7J8</accession>